<evidence type="ECO:0000256" key="9">
    <source>
        <dbReference type="ARBA" id="ARBA00024677"/>
    </source>
</evidence>
<dbReference type="NCBIfam" id="TIGR02344">
    <property type="entry name" value="chap_CCT_gamma"/>
    <property type="match status" value="1"/>
</dbReference>
<feature type="binding site" evidence="11">
    <location>
        <begin position="2382"/>
        <end position="2386"/>
    </location>
    <ligand>
        <name>AMP</name>
        <dbReference type="ChEBI" id="CHEBI:456215"/>
    </ligand>
</feature>
<dbReference type="Gene3D" id="3.30.450.40">
    <property type="match status" value="1"/>
</dbReference>
<dbReference type="SMART" id="SM00220">
    <property type="entry name" value="S_TKc"/>
    <property type="match status" value="1"/>
</dbReference>
<dbReference type="Gene3D" id="3.50.7.10">
    <property type="entry name" value="GroEL"/>
    <property type="match status" value="1"/>
</dbReference>
<keyword evidence="18" id="KW-1185">Reference proteome</keyword>
<dbReference type="Pfam" id="PF00069">
    <property type="entry name" value="Pkinase"/>
    <property type="match status" value="1"/>
</dbReference>
<feature type="active site" description="Proton donor" evidence="10">
    <location>
        <position position="2382"/>
    </location>
</feature>
<comment type="similarity">
    <text evidence="2">Belongs to the TCP-1 chaperonin family.</text>
</comment>
<dbReference type="InterPro" id="IPR053374">
    <property type="entry name" value="TCP-1_chaperonin"/>
</dbReference>
<evidence type="ECO:0000256" key="7">
    <source>
        <dbReference type="ARBA" id="ARBA00022840"/>
    </source>
</evidence>
<keyword evidence="7" id="KW-0067">ATP-binding</keyword>
<evidence type="ECO:0000256" key="3">
    <source>
        <dbReference type="ARBA" id="ARBA00011381"/>
    </source>
</evidence>
<dbReference type="InterPro" id="IPR003018">
    <property type="entry name" value="GAF"/>
</dbReference>
<comment type="function">
    <text evidence="9">Molecular chaperone; assists the folding of proteins upon ATP hydrolysis. Known to play a role, in vitro, in the folding of actin and tubulin.</text>
</comment>
<dbReference type="OrthoDB" id="546632at2759"/>
<evidence type="ECO:0000313" key="17">
    <source>
        <dbReference type="EMBL" id="TPX78685.1"/>
    </source>
</evidence>
<evidence type="ECO:0000256" key="5">
    <source>
        <dbReference type="ARBA" id="ARBA00022490"/>
    </source>
</evidence>
<dbReference type="SUPFAM" id="SSF56112">
    <property type="entry name" value="Protein kinase-like (PK-like)"/>
    <property type="match status" value="1"/>
</dbReference>
<sequence length="2779" mass="309593">MMQQPVIVMNTNMERETGRKAQMSNINAAKTVADIIRTCLGPRAMLKMLLDPMGGIVLTNDGNAILREVEVAHPAAKSMIELSRTQDEEVGDGTTSVIILAGEVLSSALPFLERQIHPITIISAYKKALEDALQFSNQFAVPVNTENKDEMLRLIKSSIGTKMVSQWSELMCSLAYDAVKCVRVELESSAGSDKKVEVDIKRYARVEKVPGGEIEESCVLDGIMINKDVTHPKMRRRIENPRVVLLDCPLEYKKGESQTNVEVTDEAHWARLLEIEEEQVKELCDHIIKVKPDLVFTEKGVSDLAQHYFNKAGITAIRRIRKTDNHRVARATGATILNRVEDLKEEDVGTKCGLFEVRKIGDEYFTYLVQCQDPKACTILLRGPSKDVLQEIDRNLQDAMCVARNVMFEPKLCPGGGATEMALSVLLSEKAKSLSGVEQWPYKAVAEALEVIPRTLVQNCGGNAIKTLTQLRAKHAEGHHTWGINGTTGTIVDMKEYGVWEPQAVKTQTIKTAIESACLLLRVDDIVSGLSRKKETGGGQQAAADGGEPEEAYVKKPERETRSLELLKYMKDHSAHGSSEPHMLQQSRFGGINGSVRVGSYGVPGYVTTEILYASQSRSVDVIIQRGYALNNPEVKVICKGSGQMDEVANRRIEHEYDTLKYLYSKAMTAKDSRSSEILTHTHSHSFIPRPIEIVKDRGVWTLVVEDVGGLSLRKFQDLFVVQNEANMITSPDEPPITKRKLPLEMILNIALQIVEALKLTITAGVIHKDINPDNIVVVSLPEGDIAVQLIDFNLASIVVSNDPPNNDSNGIQGTVAYMAPEQTGRLQRSADFRSDFYSLGLTLWELLLGRPAFHFNDVMEYMHAHIAIEIEAPSKVDPSIPESISAIVQKLIKKSPDARYQSIYGLKYDLNDCLKTISEFKKLNGQDLATPLSDSEIVSAFKVRGVFEIGTKDCSKTINIPKGKLYGRSAEQELLLGYVHKLLGSPSDMTNFILVIVSGSYSEGCLPLQGILQALQQFIGMLLSSQTEILEYYVAKIKSNLGAEIPRLETVLPDLRLIYSNNSVPLTEDRSRIVNYPELVSDIVIFIKVITSCEKAVAFCLKDIETADDESFQVLAHLANCNTRCLVILTSSDSESVSSLVAKPFQNVVGQQENNFHYINLKPLSLADIQELLEDTVTPSLSPIHNLSALIERKTFGTPAYIHQFLLKAELKGLLWFDEDETECGWNWDVNTLDKNIEVSESVLKDMTKRINSLSPESRNILENAVCIGQIFDVRLLSLLLNQKTASTTNMLWDFLKAGFIKPIPFSESKGPWKDVALDGVAFHPAGAIIEYKFAFETVYEEIYQSLSASIREKAHLKIARILHAIGISKAVASNEIEICKHYNLAIDIVSDQEEMKLISSLNLQAAELAMSDFDFDSAKAFLTKGIAILNELGHPWLPTDSLYFNLNLQMAKCLIVDGDLMDARHVLKTMETHSHSKCHIYKVFYLQRHLDAMFGDFKAVLEEGRSNLRDLGIHIPTTSEGCKKLALEHFQFCQSTLENKSVSDVIASVRMADEESDMIQAIILIVSFAAYRSATKPLFSMLIALGCHKSLADGFGRSSCALWMAYPCLSFYLLEQPSFKSIDTSQMMADAVTQFFPDKSQEFEVIYKILCGHTLLLSNNQTVEMIEALIQNARHSGHNLTMNTLSLHLISSAFSYGRSVGWLRSHLSSQREILLASNSQAVFMIDHLMLRVESIVSGEPVQSVDEPLINVFDIIQAMIYDKPELHLLLSNARAGDRCLPVVKLIELMFFDCILLSNQYHAADKERNSIRTKLNETVNAMKCYMARGFVDAVGKRSLMLAELERINENVVAAIAHYEAAIEEFKQTGSLLFEAFALERFAAMFHGNGMKKMAQMCFTECVKKWTEYGSEGKRVHVIGKFKSLYGSAEAAIFDAVCRMNQKPVTENGFSYTITRKGSISPSNSSNSRSFCHSSRFGDSQTTNGTANLDIDVTTTLKVAQSIREETSLDSLLRKIMRYVMVNTGATKGALVLNDTSRLMIEAIAEFSENQESIDVLQSHPITNQVHGYRLPLSVIYYAFRTRKSLVLTDPTNDATHGNDTYIKEFRPQSILCCPIINQSTVTGVVYLENKLQGAAFTPKRIEIIQALMPTASVYIKNAKLTKTNTELTEALKDSGNAPNVPKYKIDAPVQRAIDVLQSLKSRMTAQGDPAVRQIDFIMMSLTSSDLFMSSIDEINDENGRGIDQDTKNWIENSLLQKSSKPSKGPENDGEAMFVVGNRRPTVVSVPEEGSHESLNVGSGSPRILPRALVQNNEEINLFLEGSMDFDFDVFKLGELTNGQPLYYLSMHLLQYYGLIEHFNIDIEVAKTFFREVEANYRNLSYHNSYHAADVLQTVNLLLLSDPQMAQNFTKLEILAACIASAVHDVDHPGVNNNYLIQSSHPLAILYNDLSVLEYHHASKAFEIMQKPQTNIFAKFPADQKRDVRKQMINMVIATDMSQHFTYINKLKSKISAAALKLQEAADRALVLDMAIKCADLNNPAKSLESCKSWCYRIMEEFFQQGDRERLNGLNVSMFMDRKDTNIPKCQIGFIDILVAPLFESWSQCIATDFTRICMKNISLNRSHWESILDKPDAIPAFQPPDLHLLEQELFTTVGSPATLKKKSKTSSIAGKNARTSPIPNKSNALSSSKNYPKQGFRVDGKSQTILAKGEGSIEDVARNFSGKPDPRSQGTPITPKMGRRTSAVVEMINPIKPSAIGFNLPELPKSDNSANALNTSNNE</sequence>
<dbReference type="PROSITE" id="PS00995">
    <property type="entry name" value="TCP1_3"/>
    <property type="match status" value="1"/>
</dbReference>
<dbReference type="InterPro" id="IPR012719">
    <property type="entry name" value="Chap_CCT_gamma"/>
</dbReference>
<dbReference type="GO" id="GO:0004672">
    <property type="term" value="F:protein kinase activity"/>
    <property type="evidence" value="ECO:0007669"/>
    <property type="project" value="InterPro"/>
</dbReference>
<dbReference type="Gene3D" id="1.10.510.10">
    <property type="entry name" value="Transferase(Phosphotransferase) domain 1"/>
    <property type="match status" value="1"/>
</dbReference>
<dbReference type="GO" id="GO:0004114">
    <property type="term" value="F:3',5'-cyclic-nucleotide phosphodiesterase activity"/>
    <property type="evidence" value="ECO:0007669"/>
    <property type="project" value="InterPro"/>
</dbReference>
<dbReference type="InterPro" id="IPR023174">
    <property type="entry name" value="PDEase_CS"/>
</dbReference>
<dbReference type="GO" id="GO:0005832">
    <property type="term" value="C:chaperonin-containing T-complex"/>
    <property type="evidence" value="ECO:0007669"/>
    <property type="project" value="UniProtKB-ARBA"/>
</dbReference>
<dbReference type="InterPro" id="IPR054827">
    <property type="entry name" value="thermosome_alpha"/>
</dbReference>
<accession>A0A507FTK0</accession>
<dbReference type="STRING" id="246404.A0A507FTK0"/>
<comment type="cofactor">
    <cofactor evidence="13">
        <name>a divalent metal cation</name>
        <dbReference type="ChEBI" id="CHEBI:60240"/>
    </cofactor>
    <text evidence="13">Binds 2 divalent metal cations per subunit. Site 1 may preferentially bind zinc ions, while site 2 has a preference for magnesium and/or manganese ions.</text>
</comment>
<feature type="region of interest" description="Disordered" evidence="14">
    <location>
        <begin position="2759"/>
        <end position="2779"/>
    </location>
</feature>
<comment type="caution">
    <text evidence="17">The sequence shown here is derived from an EMBL/GenBank/DDBJ whole genome shotgun (WGS) entry which is preliminary data.</text>
</comment>
<dbReference type="InterPro" id="IPR036971">
    <property type="entry name" value="PDEase_catalytic_dom_sf"/>
</dbReference>
<dbReference type="InterPro" id="IPR027413">
    <property type="entry name" value="GROEL-like_equatorial_sf"/>
</dbReference>
<dbReference type="EMBL" id="QEAP01000001">
    <property type="protein sequence ID" value="TPX78685.1"/>
    <property type="molecule type" value="Genomic_DNA"/>
</dbReference>
<dbReference type="InterPro" id="IPR023088">
    <property type="entry name" value="PDEase"/>
</dbReference>
<dbReference type="Proteomes" id="UP000320333">
    <property type="component" value="Unassembled WGS sequence"/>
</dbReference>
<feature type="domain" description="Protein kinase" evidence="15">
    <location>
        <begin position="578"/>
        <end position="915"/>
    </location>
</feature>
<evidence type="ECO:0000256" key="10">
    <source>
        <dbReference type="PIRSR" id="PIRSR623088-1"/>
    </source>
</evidence>
<dbReference type="Gene3D" id="1.10.1300.10">
    <property type="entry name" value="3'5'-cyclic nucleotide phosphodiesterase, catalytic domain"/>
    <property type="match status" value="1"/>
</dbReference>
<evidence type="ECO:0000256" key="13">
    <source>
        <dbReference type="RuleBase" id="RU363067"/>
    </source>
</evidence>
<feature type="region of interest" description="Disordered" evidence="14">
    <location>
        <begin position="2661"/>
        <end position="2696"/>
    </location>
</feature>
<feature type="region of interest" description="Disordered" evidence="14">
    <location>
        <begin position="2717"/>
        <end position="2736"/>
    </location>
</feature>
<evidence type="ECO:0000256" key="12">
    <source>
        <dbReference type="PIRSR" id="PIRSR623088-3"/>
    </source>
</evidence>
<dbReference type="Pfam" id="PF00233">
    <property type="entry name" value="PDEase_I"/>
    <property type="match status" value="1"/>
</dbReference>
<evidence type="ECO:0000256" key="6">
    <source>
        <dbReference type="ARBA" id="ARBA00022741"/>
    </source>
</evidence>
<dbReference type="NCBIfam" id="NF041082">
    <property type="entry name" value="thermosome_alpha"/>
    <property type="match status" value="1"/>
</dbReference>
<dbReference type="PROSITE" id="PS00750">
    <property type="entry name" value="TCP1_1"/>
    <property type="match status" value="1"/>
</dbReference>
<dbReference type="InterPro" id="IPR000719">
    <property type="entry name" value="Prot_kinase_dom"/>
</dbReference>
<dbReference type="CDD" id="cd03337">
    <property type="entry name" value="TCP1_gamma"/>
    <property type="match status" value="1"/>
</dbReference>
<dbReference type="EC" id="3.1.4.-" evidence="13"/>
<dbReference type="GO" id="GO:0051082">
    <property type="term" value="F:unfolded protein binding"/>
    <property type="evidence" value="ECO:0007669"/>
    <property type="project" value="InterPro"/>
</dbReference>
<dbReference type="NCBIfam" id="NF041083">
    <property type="entry name" value="thermosome_beta"/>
    <property type="match status" value="1"/>
</dbReference>
<evidence type="ECO:0000259" key="16">
    <source>
        <dbReference type="PROSITE" id="PS51845"/>
    </source>
</evidence>
<keyword evidence="8" id="KW-0143">Chaperone</keyword>
<comment type="subunit">
    <text evidence="3">Component of the T-complex protein 1 (TCP1) complex.</text>
</comment>
<evidence type="ECO:0000256" key="14">
    <source>
        <dbReference type="SAM" id="MobiDB-lite"/>
    </source>
</evidence>
<evidence type="ECO:0000259" key="15">
    <source>
        <dbReference type="PROSITE" id="PS50011"/>
    </source>
</evidence>
<dbReference type="SUPFAM" id="SSF109604">
    <property type="entry name" value="HD-domain/PDEase-like"/>
    <property type="match status" value="1"/>
</dbReference>
<dbReference type="PROSITE" id="PS51845">
    <property type="entry name" value="PDEASE_I_2"/>
    <property type="match status" value="1"/>
</dbReference>
<dbReference type="GO" id="GO:0046872">
    <property type="term" value="F:metal ion binding"/>
    <property type="evidence" value="ECO:0007669"/>
    <property type="project" value="UniProtKB-KW"/>
</dbReference>
<comment type="similarity">
    <text evidence="13">Belongs to the cyclic nucleotide phosphodiesterase family.</text>
</comment>
<evidence type="ECO:0000313" key="18">
    <source>
        <dbReference type="Proteomes" id="UP000320333"/>
    </source>
</evidence>
<organism evidence="17 18">
    <name type="scientific">Chytriomyces confervae</name>
    <dbReference type="NCBI Taxonomy" id="246404"/>
    <lineage>
        <taxon>Eukaryota</taxon>
        <taxon>Fungi</taxon>
        <taxon>Fungi incertae sedis</taxon>
        <taxon>Chytridiomycota</taxon>
        <taxon>Chytridiomycota incertae sedis</taxon>
        <taxon>Chytridiomycetes</taxon>
        <taxon>Chytridiales</taxon>
        <taxon>Chytriomycetaceae</taxon>
        <taxon>Chytriomyces</taxon>
    </lineage>
</organism>
<feature type="domain" description="PDEase" evidence="16">
    <location>
        <begin position="2305"/>
        <end position="2631"/>
    </location>
</feature>
<dbReference type="InterPro" id="IPR027409">
    <property type="entry name" value="GroEL-like_apical_dom_sf"/>
</dbReference>
<feature type="binding site" evidence="12">
    <location>
        <position position="2423"/>
    </location>
    <ligand>
        <name>Zn(2+)</name>
        <dbReference type="ChEBI" id="CHEBI:29105"/>
        <label>1</label>
    </ligand>
</feature>
<feature type="compositionally biased region" description="Polar residues" evidence="14">
    <location>
        <begin position="2766"/>
        <end position="2779"/>
    </location>
</feature>
<dbReference type="InterPro" id="IPR002194">
    <property type="entry name" value="Chaperonin_TCP-1_CS"/>
</dbReference>
<feature type="binding site" evidence="12">
    <location>
        <position position="2424"/>
    </location>
    <ligand>
        <name>Zn(2+)</name>
        <dbReference type="ChEBI" id="CHEBI:29105"/>
        <label>1</label>
    </ligand>
</feature>
<dbReference type="Pfam" id="PF00118">
    <property type="entry name" value="Cpn60_TCP1"/>
    <property type="match status" value="1"/>
</dbReference>
<feature type="binding site" evidence="11">
    <location>
        <position position="2424"/>
    </location>
    <ligand>
        <name>AMP</name>
        <dbReference type="ChEBI" id="CHEBI:456215"/>
    </ligand>
</feature>
<evidence type="ECO:0000256" key="4">
    <source>
        <dbReference type="ARBA" id="ARBA00011531"/>
    </source>
</evidence>
<dbReference type="FunFam" id="3.50.7.10:FF:000005">
    <property type="entry name" value="T-complex protein 1 subunit gamma"/>
    <property type="match status" value="1"/>
</dbReference>
<evidence type="ECO:0000256" key="1">
    <source>
        <dbReference type="ARBA" id="ARBA00004496"/>
    </source>
</evidence>
<feature type="binding site" evidence="11">
    <location>
        <position position="2586"/>
    </location>
    <ligand>
        <name>AMP</name>
        <dbReference type="ChEBI" id="CHEBI:456215"/>
    </ligand>
</feature>
<reference evidence="17 18" key="1">
    <citation type="journal article" date="2019" name="Sci. Rep.">
        <title>Comparative genomics of chytrid fungi reveal insights into the obligate biotrophic and pathogenic lifestyle of Synchytrium endobioticum.</title>
        <authorList>
            <person name="van de Vossenberg B.T.L.H."/>
            <person name="Warris S."/>
            <person name="Nguyen H.D.T."/>
            <person name="van Gent-Pelzer M.P.E."/>
            <person name="Joly D.L."/>
            <person name="van de Geest H.C."/>
            <person name="Bonants P.J.M."/>
            <person name="Smith D.S."/>
            <person name="Levesque C.A."/>
            <person name="van der Lee T.A.J."/>
        </authorList>
    </citation>
    <scope>NUCLEOTIDE SEQUENCE [LARGE SCALE GENOMIC DNA]</scope>
    <source>
        <strain evidence="17 18">CBS 675.73</strain>
    </source>
</reference>
<comment type="subcellular location">
    <subcellularLocation>
        <location evidence="1">Cytoplasm</location>
    </subcellularLocation>
</comment>
<dbReference type="GO" id="GO:0016887">
    <property type="term" value="F:ATP hydrolysis activity"/>
    <property type="evidence" value="ECO:0007669"/>
    <property type="project" value="InterPro"/>
</dbReference>
<dbReference type="SUPFAM" id="SSF55781">
    <property type="entry name" value="GAF domain-like"/>
    <property type="match status" value="1"/>
</dbReference>
<dbReference type="GO" id="GO:0005524">
    <property type="term" value="F:ATP binding"/>
    <property type="evidence" value="ECO:0007669"/>
    <property type="project" value="UniProtKB-KW"/>
</dbReference>
<dbReference type="GO" id="GO:0140662">
    <property type="term" value="F:ATP-dependent protein folding chaperone"/>
    <property type="evidence" value="ECO:0007669"/>
    <property type="project" value="InterPro"/>
</dbReference>
<name>A0A507FTK0_9FUNG</name>
<keyword evidence="13" id="KW-0378">Hydrolase</keyword>
<proteinExistence type="inferred from homology"/>
<dbReference type="PROSITE" id="PS00751">
    <property type="entry name" value="TCP1_2"/>
    <property type="match status" value="1"/>
</dbReference>
<dbReference type="InterPro" id="IPR027410">
    <property type="entry name" value="TCP-1-like_intermed_sf"/>
</dbReference>
<dbReference type="GO" id="GO:0007165">
    <property type="term" value="P:signal transduction"/>
    <property type="evidence" value="ECO:0007669"/>
    <property type="project" value="InterPro"/>
</dbReference>
<dbReference type="SUPFAM" id="SSF48592">
    <property type="entry name" value="GroEL equatorial domain-like"/>
    <property type="match status" value="1"/>
</dbReference>
<feature type="compositionally biased region" description="Polar residues" evidence="14">
    <location>
        <begin position="2665"/>
        <end position="2691"/>
    </location>
</feature>
<feature type="binding site" evidence="12">
    <location>
        <position position="2386"/>
    </location>
    <ligand>
        <name>Zn(2+)</name>
        <dbReference type="ChEBI" id="CHEBI:29105"/>
        <label>1</label>
    </ligand>
</feature>
<keyword evidence="12 13" id="KW-0479">Metal-binding</keyword>
<dbReference type="InterPro" id="IPR029016">
    <property type="entry name" value="GAF-like_dom_sf"/>
</dbReference>
<evidence type="ECO:0000256" key="11">
    <source>
        <dbReference type="PIRSR" id="PIRSR623088-2"/>
    </source>
</evidence>
<dbReference type="PANTHER" id="PTHR11353">
    <property type="entry name" value="CHAPERONIN"/>
    <property type="match status" value="1"/>
</dbReference>
<dbReference type="Pfam" id="PF01590">
    <property type="entry name" value="GAF"/>
    <property type="match status" value="1"/>
</dbReference>
<feature type="binding site" evidence="12">
    <location>
        <position position="2424"/>
    </location>
    <ligand>
        <name>Zn(2+)</name>
        <dbReference type="ChEBI" id="CHEBI:29105"/>
        <label>2</label>
    </ligand>
</feature>
<comment type="subunit">
    <text evidence="4">Heterooligomeric complex of about 850 to 900 kDa that forms two stacked rings, 12 to 16 nm in diameter.</text>
</comment>
<keyword evidence="6" id="KW-0547">Nucleotide-binding</keyword>
<protein>
    <recommendedName>
        <fullName evidence="13">Phosphodiesterase</fullName>
        <ecNumber evidence="13">3.1.4.-</ecNumber>
    </recommendedName>
</protein>
<dbReference type="PROSITE" id="PS50011">
    <property type="entry name" value="PROTEIN_KINASE_DOM"/>
    <property type="match status" value="1"/>
</dbReference>
<dbReference type="SMART" id="SM00065">
    <property type="entry name" value="GAF"/>
    <property type="match status" value="1"/>
</dbReference>
<feature type="binding site" evidence="11">
    <location>
        <position position="2535"/>
    </location>
    <ligand>
        <name>AMP</name>
        <dbReference type="ChEBI" id="CHEBI:456215"/>
    </ligand>
</feature>
<dbReference type="FunFam" id="1.10.560.10:FF:000073">
    <property type="entry name" value="T-complex protein 1 subunit gamma"/>
    <property type="match status" value="1"/>
</dbReference>
<feature type="binding site" evidence="12">
    <location>
        <position position="2535"/>
    </location>
    <ligand>
        <name>Zn(2+)</name>
        <dbReference type="ChEBI" id="CHEBI:29105"/>
        <label>1</label>
    </ligand>
</feature>
<dbReference type="PROSITE" id="PS00126">
    <property type="entry name" value="PDEASE_I_1"/>
    <property type="match status" value="1"/>
</dbReference>
<evidence type="ECO:0000256" key="2">
    <source>
        <dbReference type="ARBA" id="ARBA00008020"/>
    </source>
</evidence>
<dbReference type="SUPFAM" id="SSF52029">
    <property type="entry name" value="GroEL apical domain-like"/>
    <property type="match status" value="1"/>
</dbReference>
<dbReference type="InterPro" id="IPR011009">
    <property type="entry name" value="Kinase-like_dom_sf"/>
</dbReference>
<dbReference type="InterPro" id="IPR002073">
    <property type="entry name" value="PDEase_catalytic_dom"/>
</dbReference>
<dbReference type="PRINTS" id="PR00387">
    <property type="entry name" value="PDIESTERASE1"/>
</dbReference>
<feature type="region of interest" description="Disordered" evidence="14">
    <location>
        <begin position="532"/>
        <end position="557"/>
    </location>
</feature>
<dbReference type="Gene3D" id="1.10.560.10">
    <property type="entry name" value="GroEL-like equatorial domain"/>
    <property type="match status" value="1"/>
</dbReference>
<dbReference type="Gene3D" id="3.30.260.10">
    <property type="entry name" value="TCP-1-like chaperonin intermediate domain"/>
    <property type="match status" value="1"/>
</dbReference>
<dbReference type="InterPro" id="IPR017998">
    <property type="entry name" value="Chaperone_TCP-1"/>
</dbReference>
<gene>
    <name evidence="17" type="ORF">CcCBS67573_g00047</name>
</gene>
<dbReference type="InterPro" id="IPR002423">
    <property type="entry name" value="Cpn60/GroEL/TCP-1"/>
</dbReference>
<evidence type="ECO:0000256" key="8">
    <source>
        <dbReference type="ARBA" id="ARBA00023186"/>
    </source>
</evidence>
<dbReference type="FunFam" id="1.10.560.10:FF:000085">
    <property type="entry name" value="T-complex protein 1 subunit gamma"/>
    <property type="match status" value="1"/>
</dbReference>
<keyword evidence="5" id="KW-0963">Cytoplasm</keyword>
<dbReference type="SUPFAM" id="SSF54849">
    <property type="entry name" value="GroEL-intermediate domain like"/>
    <property type="match status" value="1"/>
</dbReference>